<dbReference type="SMART" id="SM01329">
    <property type="entry name" value="Iso_dh"/>
    <property type="match status" value="1"/>
</dbReference>
<dbReference type="OrthoDB" id="9806254at2"/>
<evidence type="ECO:0000313" key="4">
    <source>
        <dbReference type="EMBL" id="QEC49165.1"/>
    </source>
</evidence>
<dbReference type="Pfam" id="PF00180">
    <property type="entry name" value="Iso_dh"/>
    <property type="match status" value="1"/>
</dbReference>
<dbReference type="KEGG" id="bsol:FSW04_17325"/>
<dbReference type="Proteomes" id="UP000321805">
    <property type="component" value="Chromosome"/>
</dbReference>
<keyword evidence="5" id="KW-1185">Reference proteome</keyword>
<evidence type="ECO:0000256" key="2">
    <source>
        <dbReference type="ARBA" id="ARBA00023002"/>
    </source>
</evidence>
<comment type="similarity">
    <text evidence="1">Belongs to the isocitrate and isopropylmalate dehydrogenases family.</text>
</comment>
<dbReference type="EMBL" id="CP042430">
    <property type="protein sequence ID" value="QEC49165.1"/>
    <property type="molecule type" value="Genomic_DNA"/>
</dbReference>
<dbReference type="AlphaFoldDB" id="A0A5B8U892"/>
<sequence>MTPGRVAATPEDRTTGYLPGVATAPLTITILEGDETGQELLEQALRVLEPDVVGLPIVLERFDLSLERRRETGNQIVHDAAAAMRASGLGIKAATITPEGKDDVGSPNRIVREGVDGKVIIRTGRRIPGVTPIAGVYLPISVVRMAVDDAYGAKQWREGPEGGADEIAYRTEKITRGTCAAVAEYAFRTAKKMGGKVYGGPKWTVSPVYEGMLKEELDAAAQRHPDVWYQPVLIDATYAGLVSGAADSPLVIPALNRDGDCLSDLVMPMFGSIAGAESVLLAFDEDFTTQVAMAEAPHGTAPALLGKDIANPMAMILACGAVLNYAADRGLPGAERASRAIYESVLEATATGVRTPDLGGHSSTSEFTTDVIGRVRTKLDVWSSLGTTV</sequence>
<keyword evidence="2" id="KW-0560">Oxidoreductase</keyword>
<protein>
    <submittedName>
        <fullName evidence="4">Isocitrate dehydrogenase</fullName>
    </submittedName>
</protein>
<evidence type="ECO:0000313" key="5">
    <source>
        <dbReference type="Proteomes" id="UP000321805"/>
    </source>
</evidence>
<name>A0A5B8U892_9ACTN</name>
<dbReference type="GO" id="GO:0006102">
    <property type="term" value="P:isocitrate metabolic process"/>
    <property type="evidence" value="ECO:0007669"/>
    <property type="project" value="TreeGrafter"/>
</dbReference>
<dbReference type="PANTHER" id="PTHR11835:SF34">
    <property type="entry name" value="ISOCITRATE DEHYDROGENASE [NAD] SUBUNIT ALPHA, MITOCHONDRIAL"/>
    <property type="match status" value="1"/>
</dbReference>
<proteinExistence type="inferred from homology"/>
<dbReference type="InterPro" id="IPR024084">
    <property type="entry name" value="IsoPropMal-DH-like_dom"/>
</dbReference>
<organism evidence="4 5">
    <name type="scientific">Baekduia soli</name>
    <dbReference type="NCBI Taxonomy" id="496014"/>
    <lineage>
        <taxon>Bacteria</taxon>
        <taxon>Bacillati</taxon>
        <taxon>Actinomycetota</taxon>
        <taxon>Thermoleophilia</taxon>
        <taxon>Solirubrobacterales</taxon>
        <taxon>Baekduiaceae</taxon>
        <taxon>Baekduia</taxon>
    </lineage>
</organism>
<dbReference type="GO" id="GO:0004449">
    <property type="term" value="F:isocitrate dehydrogenase (NAD+) activity"/>
    <property type="evidence" value="ECO:0007669"/>
    <property type="project" value="TreeGrafter"/>
</dbReference>
<accession>A0A5B8U892</accession>
<dbReference type="PANTHER" id="PTHR11835">
    <property type="entry name" value="DECARBOXYLATING DEHYDROGENASES-ISOCITRATE, ISOPROPYLMALATE, TARTRATE"/>
    <property type="match status" value="1"/>
</dbReference>
<dbReference type="GO" id="GO:0006099">
    <property type="term" value="P:tricarboxylic acid cycle"/>
    <property type="evidence" value="ECO:0007669"/>
    <property type="project" value="TreeGrafter"/>
</dbReference>
<gene>
    <name evidence="4" type="ORF">FSW04_17325</name>
</gene>
<reference evidence="4 5" key="1">
    <citation type="journal article" date="2018" name="J. Microbiol.">
        <title>Baekduia soli gen. nov., sp. nov., a novel bacterium isolated from the soil of Baekdu Mountain and proposal of a novel family name, Baekduiaceae fam. nov.</title>
        <authorList>
            <person name="An D.S."/>
            <person name="Siddiqi M.Z."/>
            <person name="Kim K.H."/>
            <person name="Yu H.S."/>
            <person name="Im W.T."/>
        </authorList>
    </citation>
    <scope>NUCLEOTIDE SEQUENCE [LARGE SCALE GENOMIC DNA]</scope>
    <source>
        <strain evidence="4 5">BR7-21</strain>
    </source>
</reference>
<evidence type="ECO:0000259" key="3">
    <source>
        <dbReference type="SMART" id="SM01329"/>
    </source>
</evidence>
<dbReference type="SUPFAM" id="SSF53659">
    <property type="entry name" value="Isocitrate/Isopropylmalate dehydrogenase-like"/>
    <property type="match status" value="1"/>
</dbReference>
<feature type="domain" description="Isopropylmalate dehydrogenase-like" evidence="3">
    <location>
        <begin position="27"/>
        <end position="371"/>
    </location>
</feature>
<evidence type="ECO:0000256" key="1">
    <source>
        <dbReference type="ARBA" id="ARBA00007769"/>
    </source>
</evidence>
<dbReference type="Gene3D" id="3.40.718.10">
    <property type="entry name" value="Isopropylmalate Dehydrogenase"/>
    <property type="match status" value="1"/>
</dbReference>